<feature type="domain" description="GST N-terminal" evidence="1">
    <location>
        <begin position="1"/>
        <end position="75"/>
    </location>
</feature>
<evidence type="ECO:0000259" key="2">
    <source>
        <dbReference type="PROSITE" id="PS50405"/>
    </source>
</evidence>
<evidence type="ECO:0000313" key="3">
    <source>
        <dbReference type="EMBL" id="KAE9631041.1"/>
    </source>
</evidence>
<dbReference type="Proteomes" id="UP000441586">
    <property type="component" value="Unassembled WGS sequence"/>
</dbReference>
<dbReference type="PANTHER" id="PTHR44051:SF8">
    <property type="entry name" value="GLUTATHIONE S-TRANSFERASE GSTA"/>
    <property type="match status" value="1"/>
</dbReference>
<dbReference type="RefSeq" id="WP_158978348.1">
    <property type="nucleotide sequence ID" value="NZ_WSFO01000003.1"/>
</dbReference>
<dbReference type="PROSITE" id="PS50405">
    <property type="entry name" value="GST_CTER"/>
    <property type="match status" value="1"/>
</dbReference>
<dbReference type="InterPro" id="IPR010987">
    <property type="entry name" value="Glutathione-S-Trfase_C-like"/>
</dbReference>
<accession>A0A6A4RIU5</accession>
<protein>
    <submittedName>
        <fullName evidence="3">Glutathione S-transferase</fullName>
    </submittedName>
</protein>
<dbReference type="Pfam" id="PF13409">
    <property type="entry name" value="GST_N_2"/>
    <property type="match status" value="1"/>
</dbReference>
<dbReference type="InterPro" id="IPR036282">
    <property type="entry name" value="Glutathione-S-Trfase_C_sf"/>
</dbReference>
<dbReference type="Gene3D" id="3.40.30.10">
    <property type="entry name" value="Glutaredoxin"/>
    <property type="match status" value="1"/>
</dbReference>
<dbReference type="PANTHER" id="PTHR44051">
    <property type="entry name" value="GLUTATHIONE S-TRANSFERASE-RELATED"/>
    <property type="match status" value="1"/>
</dbReference>
<comment type="caution">
    <text evidence="3">The sequence shown here is derived from an EMBL/GenBank/DDBJ whole genome shotgun (WGS) entry which is preliminary data.</text>
</comment>
<evidence type="ECO:0000259" key="1">
    <source>
        <dbReference type="PROSITE" id="PS50404"/>
    </source>
</evidence>
<gene>
    <name evidence="3" type="ORF">GP644_07440</name>
</gene>
<feature type="domain" description="GST C-terminal" evidence="2">
    <location>
        <begin position="79"/>
        <end position="198"/>
    </location>
</feature>
<dbReference type="PROSITE" id="PS50404">
    <property type="entry name" value="GST_NTER"/>
    <property type="match status" value="1"/>
</dbReference>
<dbReference type="SFLD" id="SFLDS00019">
    <property type="entry name" value="Glutathione_Transferase_(cytos"/>
    <property type="match status" value="1"/>
</dbReference>
<reference evidence="3 4" key="1">
    <citation type="submission" date="2019-12" db="EMBL/GenBank/DDBJ databases">
        <authorList>
            <person name="Zhang Y.-J."/>
        </authorList>
    </citation>
    <scope>NUCLEOTIDE SEQUENCE [LARGE SCALE GENOMIC DNA]</scope>
    <source>
        <strain evidence="3 4">H18S-6</strain>
    </source>
</reference>
<dbReference type="EMBL" id="WSFO01000003">
    <property type="protein sequence ID" value="KAE9631041.1"/>
    <property type="molecule type" value="Genomic_DNA"/>
</dbReference>
<dbReference type="InterPro" id="IPR036249">
    <property type="entry name" value="Thioredoxin-like_sf"/>
</dbReference>
<dbReference type="InterPro" id="IPR040079">
    <property type="entry name" value="Glutathione_S-Trfase"/>
</dbReference>
<dbReference type="CDD" id="cd03046">
    <property type="entry name" value="GST_N_GTT1_like"/>
    <property type="match status" value="1"/>
</dbReference>
<dbReference type="SFLD" id="SFLDG00358">
    <property type="entry name" value="Main_(cytGST)"/>
    <property type="match status" value="1"/>
</dbReference>
<evidence type="ECO:0000313" key="4">
    <source>
        <dbReference type="Proteomes" id="UP000441586"/>
    </source>
</evidence>
<dbReference type="AlphaFoldDB" id="A0A6A4RIU5"/>
<organism evidence="3 4">
    <name type="scientific">Parasedimentitalea maritima</name>
    <dbReference type="NCBI Taxonomy" id="2578117"/>
    <lineage>
        <taxon>Bacteria</taxon>
        <taxon>Pseudomonadati</taxon>
        <taxon>Pseudomonadota</taxon>
        <taxon>Alphaproteobacteria</taxon>
        <taxon>Rhodobacterales</taxon>
        <taxon>Paracoccaceae</taxon>
        <taxon>Parasedimentitalea</taxon>
    </lineage>
</organism>
<dbReference type="SUPFAM" id="SSF47616">
    <property type="entry name" value="GST C-terminal domain-like"/>
    <property type="match status" value="1"/>
</dbReference>
<dbReference type="Gene3D" id="1.20.1050.10">
    <property type="match status" value="1"/>
</dbReference>
<name>A0A6A4RIU5_9RHOB</name>
<sequence length="198" mass="22388">MYKLYGTVRSRAFRVLWMLEELGEPYELIEAGPHHPEVLALNTSGKIPVLVDGDAVITDSTAMLTYLADKHGKLTSPAGTVDRAHQDALTHTLLDEFDSILWTAARHNMKYLPKEHQMPEIAASSKWEFERNLGRLADRFSGPFLQGDSFTIADIVATHCLNWALVADFPVSDKTLRSYAKEMREREGFKRAFAHLKD</sequence>
<dbReference type="InterPro" id="IPR004045">
    <property type="entry name" value="Glutathione_S-Trfase_N"/>
</dbReference>
<dbReference type="GO" id="GO:0016740">
    <property type="term" value="F:transferase activity"/>
    <property type="evidence" value="ECO:0007669"/>
    <property type="project" value="UniProtKB-KW"/>
</dbReference>
<proteinExistence type="predicted"/>
<keyword evidence="3" id="KW-0808">Transferase</keyword>
<dbReference type="SUPFAM" id="SSF52833">
    <property type="entry name" value="Thioredoxin-like"/>
    <property type="match status" value="1"/>
</dbReference>